<reference evidence="5 6" key="1">
    <citation type="submission" date="2021-01" db="EMBL/GenBank/DDBJ databases">
        <title>Whole genome shotgun sequence of Actinoplanes deccanensis NBRC 13994.</title>
        <authorList>
            <person name="Komaki H."/>
            <person name="Tamura T."/>
        </authorList>
    </citation>
    <scope>NUCLEOTIDE SEQUENCE [LARGE SCALE GENOMIC DNA]</scope>
    <source>
        <strain evidence="5 6">NBRC 13994</strain>
    </source>
</reference>
<evidence type="ECO:0000313" key="5">
    <source>
        <dbReference type="EMBL" id="GID75387.1"/>
    </source>
</evidence>
<dbReference type="InterPro" id="IPR050204">
    <property type="entry name" value="AraC_XylS_family_regulators"/>
</dbReference>
<evidence type="ECO:0000256" key="1">
    <source>
        <dbReference type="ARBA" id="ARBA00023015"/>
    </source>
</evidence>
<evidence type="ECO:0000259" key="4">
    <source>
        <dbReference type="PROSITE" id="PS01124"/>
    </source>
</evidence>
<keyword evidence="2" id="KW-0238">DNA-binding</keyword>
<dbReference type="Proteomes" id="UP000609879">
    <property type="component" value="Unassembled WGS sequence"/>
</dbReference>
<evidence type="ECO:0000256" key="3">
    <source>
        <dbReference type="ARBA" id="ARBA00023163"/>
    </source>
</evidence>
<name>A0ABQ3Y5W7_9ACTN</name>
<gene>
    <name evidence="5" type="ORF">Ade02nite_40280</name>
</gene>
<keyword evidence="6" id="KW-1185">Reference proteome</keyword>
<dbReference type="SUPFAM" id="SSF46689">
    <property type="entry name" value="Homeodomain-like"/>
    <property type="match status" value="1"/>
</dbReference>
<dbReference type="InterPro" id="IPR018062">
    <property type="entry name" value="HTH_AraC-typ_CS"/>
</dbReference>
<dbReference type="PROSITE" id="PS00041">
    <property type="entry name" value="HTH_ARAC_FAMILY_1"/>
    <property type="match status" value="1"/>
</dbReference>
<organism evidence="5 6">
    <name type="scientific">Paractinoplanes deccanensis</name>
    <dbReference type="NCBI Taxonomy" id="113561"/>
    <lineage>
        <taxon>Bacteria</taxon>
        <taxon>Bacillati</taxon>
        <taxon>Actinomycetota</taxon>
        <taxon>Actinomycetes</taxon>
        <taxon>Micromonosporales</taxon>
        <taxon>Micromonosporaceae</taxon>
        <taxon>Paractinoplanes</taxon>
    </lineage>
</organism>
<protein>
    <submittedName>
        <fullName evidence="5">AraC family transcriptional regulator</fullName>
    </submittedName>
</protein>
<evidence type="ECO:0000313" key="6">
    <source>
        <dbReference type="Proteomes" id="UP000609879"/>
    </source>
</evidence>
<keyword evidence="1" id="KW-0805">Transcription regulation</keyword>
<comment type="caution">
    <text evidence="5">The sequence shown here is derived from an EMBL/GenBank/DDBJ whole genome shotgun (WGS) entry which is preliminary data.</text>
</comment>
<sequence>MTVVLETRDPDVADSIVREQYTSVAMLSHGERFVFRIEQAQVGAVRMDDTTFGLALTYRAAPMGTLCIGMVRGGSATYEFGPRIFRRGRGDVFLVAPADESFHGSVDHLHAEFAVFTPGLLAQVAATAPGSREPVRLLDLDPVSAQAAARWRHAYGVTRAVSRVSDSPLLVTTHAARFLAAVTLATFPNTALTDPTIEDRHDAHPETVRRAIAFMEEAPARDLTVVDIAEAASVSVRAVQLAFRRHLGTTPMAYLRRLRLEGVRDELLAAQPRDTTVTAVAARWGFLNSSRFATQYREAFDQLPSDTLHS</sequence>
<dbReference type="InterPro" id="IPR018060">
    <property type="entry name" value="HTH_AraC"/>
</dbReference>
<evidence type="ECO:0000256" key="2">
    <source>
        <dbReference type="ARBA" id="ARBA00023125"/>
    </source>
</evidence>
<dbReference type="PROSITE" id="PS01124">
    <property type="entry name" value="HTH_ARAC_FAMILY_2"/>
    <property type="match status" value="1"/>
</dbReference>
<accession>A0ABQ3Y5W7</accession>
<dbReference type="PANTHER" id="PTHR46796:SF12">
    <property type="entry name" value="HTH-TYPE DNA-BINDING TRANSCRIPTIONAL ACTIVATOR EUTR"/>
    <property type="match status" value="1"/>
</dbReference>
<dbReference type="SMART" id="SM00342">
    <property type="entry name" value="HTH_ARAC"/>
    <property type="match status" value="1"/>
</dbReference>
<dbReference type="EMBL" id="BOMI01000077">
    <property type="protein sequence ID" value="GID75387.1"/>
    <property type="molecule type" value="Genomic_DNA"/>
</dbReference>
<feature type="domain" description="HTH araC/xylS-type" evidence="4">
    <location>
        <begin position="209"/>
        <end position="310"/>
    </location>
</feature>
<dbReference type="PANTHER" id="PTHR46796">
    <property type="entry name" value="HTH-TYPE TRANSCRIPTIONAL ACTIVATOR RHAS-RELATED"/>
    <property type="match status" value="1"/>
</dbReference>
<proteinExistence type="predicted"/>
<dbReference type="Gene3D" id="1.10.10.60">
    <property type="entry name" value="Homeodomain-like"/>
    <property type="match status" value="1"/>
</dbReference>
<dbReference type="InterPro" id="IPR009057">
    <property type="entry name" value="Homeodomain-like_sf"/>
</dbReference>
<dbReference type="Pfam" id="PF12833">
    <property type="entry name" value="HTH_18"/>
    <property type="match status" value="1"/>
</dbReference>
<keyword evidence="3" id="KW-0804">Transcription</keyword>